<reference evidence="1 2" key="1">
    <citation type="submission" date="2018-12" db="EMBL/GenBank/DDBJ databases">
        <title>The whole draft genome of Aquabacterium sp. SJQ9.</title>
        <authorList>
            <person name="Sun L."/>
            <person name="Gao X."/>
            <person name="Chen W."/>
            <person name="Huang K."/>
        </authorList>
    </citation>
    <scope>NUCLEOTIDE SEQUENCE [LARGE SCALE GENOMIC DNA]</scope>
    <source>
        <strain evidence="1 2">SJQ9</strain>
    </source>
</reference>
<dbReference type="Proteomes" id="UP000269265">
    <property type="component" value="Unassembled WGS sequence"/>
</dbReference>
<dbReference type="CDD" id="cd00448">
    <property type="entry name" value="YjgF_YER057c_UK114_family"/>
    <property type="match status" value="1"/>
</dbReference>
<dbReference type="Gene3D" id="3.30.1330.40">
    <property type="entry name" value="RutC-like"/>
    <property type="match status" value="1"/>
</dbReference>
<proteinExistence type="predicted"/>
<name>A0A426VC25_9BURK</name>
<gene>
    <name evidence="1" type="ORF">EIP75_11085</name>
</gene>
<dbReference type="Pfam" id="PF01042">
    <property type="entry name" value="Ribonuc_L-PSP"/>
    <property type="match status" value="1"/>
</dbReference>
<sequence length="156" mass="16673">MTQTTTPQSKQIANHGVPWEDAYGYAQAVKVGDTIYVSGQLSHDAQGNLIGAATLDAAGRPSGFSNMGLQMQATYENARKLLSHFGATFDQVVEETLFVLDVPAAFAVAGEVRRGVYGKTPRVASNLIGVSRLAFPEQLIEITFRVDLSVAKDSPA</sequence>
<dbReference type="InterPro" id="IPR035959">
    <property type="entry name" value="RutC-like_sf"/>
</dbReference>
<keyword evidence="2" id="KW-1185">Reference proteome</keyword>
<dbReference type="OrthoDB" id="8655901at2"/>
<dbReference type="AlphaFoldDB" id="A0A426VC25"/>
<dbReference type="RefSeq" id="WP_125243330.1">
    <property type="nucleotide sequence ID" value="NZ_RSED01000007.1"/>
</dbReference>
<comment type="caution">
    <text evidence="1">The sequence shown here is derived from an EMBL/GenBank/DDBJ whole genome shotgun (WGS) entry which is preliminary data.</text>
</comment>
<dbReference type="PANTHER" id="PTHR43857">
    <property type="entry name" value="BLR7761 PROTEIN"/>
    <property type="match status" value="1"/>
</dbReference>
<evidence type="ECO:0000313" key="2">
    <source>
        <dbReference type="Proteomes" id="UP000269265"/>
    </source>
</evidence>
<dbReference type="EMBL" id="RSED01000007">
    <property type="protein sequence ID" value="RRS04422.1"/>
    <property type="molecule type" value="Genomic_DNA"/>
</dbReference>
<evidence type="ECO:0000313" key="1">
    <source>
        <dbReference type="EMBL" id="RRS04422.1"/>
    </source>
</evidence>
<dbReference type="PANTHER" id="PTHR43857:SF1">
    <property type="entry name" value="YJGH FAMILY PROTEIN"/>
    <property type="match status" value="1"/>
</dbReference>
<accession>A0A426VC25</accession>
<organism evidence="1 2">
    <name type="scientific">Aquabacterium soli</name>
    <dbReference type="NCBI Taxonomy" id="2493092"/>
    <lineage>
        <taxon>Bacteria</taxon>
        <taxon>Pseudomonadati</taxon>
        <taxon>Pseudomonadota</taxon>
        <taxon>Betaproteobacteria</taxon>
        <taxon>Burkholderiales</taxon>
        <taxon>Aquabacterium</taxon>
    </lineage>
</organism>
<dbReference type="InterPro" id="IPR006175">
    <property type="entry name" value="YjgF/YER057c/UK114"/>
</dbReference>
<dbReference type="SUPFAM" id="SSF55298">
    <property type="entry name" value="YjgF-like"/>
    <property type="match status" value="1"/>
</dbReference>
<protein>
    <submittedName>
        <fullName evidence="1">RidA family protein</fullName>
    </submittedName>
</protein>